<name>A0A6I4SMC5_9SPHN</name>
<dbReference type="Proteomes" id="UP000468943">
    <property type="component" value="Unassembled WGS sequence"/>
</dbReference>
<dbReference type="EMBL" id="WTYS01000001">
    <property type="protein sequence ID" value="MXO55977.1"/>
    <property type="molecule type" value="Genomic_DNA"/>
</dbReference>
<accession>A0A6I4SMC5</accession>
<evidence type="ECO:0000256" key="1">
    <source>
        <dbReference type="SAM" id="SignalP"/>
    </source>
</evidence>
<dbReference type="AlphaFoldDB" id="A0A6I4SMC5"/>
<sequence>MRKLAHLVALAGLVSAANVTPSFAEEADSEVLTKSEAELAKILEGRVAGEPVKCLTNSQRRNLRIIDETAMVFRAGRTIYVNRTSAPRFLNDWDYPVFTVFGSSLCRMDRVEMRNRSSNFPGPVLTLGEFVPYTKIEAGSESYEPPLKEEFPQ</sequence>
<comment type="caution">
    <text evidence="2">The sequence shown here is derived from an EMBL/GenBank/DDBJ whole genome shotgun (WGS) entry which is preliminary data.</text>
</comment>
<evidence type="ECO:0000313" key="3">
    <source>
        <dbReference type="Proteomes" id="UP000468943"/>
    </source>
</evidence>
<organism evidence="2 3">
    <name type="scientific">Pontixanthobacter gangjinensis</name>
    <dbReference type="NCBI Taxonomy" id="1028742"/>
    <lineage>
        <taxon>Bacteria</taxon>
        <taxon>Pseudomonadati</taxon>
        <taxon>Pseudomonadota</taxon>
        <taxon>Alphaproteobacteria</taxon>
        <taxon>Sphingomonadales</taxon>
        <taxon>Erythrobacteraceae</taxon>
        <taxon>Pontixanthobacter</taxon>
    </lineage>
</organism>
<reference evidence="2 3" key="1">
    <citation type="submission" date="2019-12" db="EMBL/GenBank/DDBJ databases">
        <title>Genomic-based taxomic classification of the family Erythrobacteraceae.</title>
        <authorList>
            <person name="Xu L."/>
        </authorList>
    </citation>
    <scope>NUCLEOTIDE SEQUENCE [LARGE SCALE GENOMIC DNA]</scope>
    <source>
        <strain evidence="2 3">JCM 17802</strain>
    </source>
</reference>
<protein>
    <submittedName>
        <fullName evidence="2">Uncharacterized protein</fullName>
    </submittedName>
</protein>
<feature type="chain" id="PRO_5026345632" evidence="1">
    <location>
        <begin position="25"/>
        <end position="153"/>
    </location>
</feature>
<gene>
    <name evidence="2" type="ORF">GRI36_03680</name>
</gene>
<evidence type="ECO:0000313" key="2">
    <source>
        <dbReference type="EMBL" id="MXO55977.1"/>
    </source>
</evidence>
<dbReference type="OrthoDB" id="5956991at2"/>
<keyword evidence="1" id="KW-0732">Signal</keyword>
<proteinExistence type="predicted"/>
<keyword evidence="3" id="KW-1185">Reference proteome</keyword>
<feature type="signal peptide" evidence="1">
    <location>
        <begin position="1"/>
        <end position="24"/>
    </location>
</feature>
<dbReference type="RefSeq" id="WP_160597238.1">
    <property type="nucleotide sequence ID" value="NZ_WTYS01000001.1"/>
</dbReference>